<dbReference type="OrthoDB" id="2499463at2759"/>
<feature type="domain" description="DEAD/DEAH-box helicase" evidence="2">
    <location>
        <begin position="10"/>
        <end position="64"/>
    </location>
</feature>
<dbReference type="InterPro" id="IPR027417">
    <property type="entry name" value="P-loop_NTPase"/>
</dbReference>
<evidence type="ECO:0000313" key="3">
    <source>
        <dbReference type="EMBL" id="KDQ20156.1"/>
    </source>
</evidence>
<reference evidence="4" key="1">
    <citation type="journal article" date="2014" name="Proc. Natl. Acad. Sci. U.S.A.">
        <title>Extensive sampling of basidiomycete genomes demonstrates inadequacy of the white-rot/brown-rot paradigm for wood decay fungi.</title>
        <authorList>
            <person name="Riley R."/>
            <person name="Salamov A.A."/>
            <person name="Brown D.W."/>
            <person name="Nagy L.G."/>
            <person name="Floudas D."/>
            <person name="Held B.W."/>
            <person name="Levasseur A."/>
            <person name="Lombard V."/>
            <person name="Morin E."/>
            <person name="Otillar R."/>
            <person name="Lindquist E.A."/>
            <person name="Sun H."/>
            <person name="LaButti K.M."/>
            <person name="Schmutz J."/>
            <person name="Jabbour D."/>
            <person name="Luo H."/>
            <person name="Baker S.E."/>
            <person name="Pisabarro A.G."/>
            <person name="Walton J.D."/>
            <person name="Blanchette R.A."/>
            <person name="Henrissat B."/>
            <person name="Martin F."/>
            <person name="Cullen D."/>
            <person name="Hibbett D.S."/>
            <person name="Grigoriev I.V."/>
        </authorList>
    </citation>
    <scope>NUCLEOTIDE SEQUENCE [LARGE SCALE GENOMIC DNA]</scope>
    <source>
        <strain evidence="4">FD-172 SS1</strain>
    </source>
</reference>
<dbReference type="AlphaFoldDB" id="A0A067N8N7"/>
<proteinExistence type="predicted"/>
<protein>
    <recommendedName>
        <fullName evidence="2">DEAD/DEAH-box helicase domain-containing protein</fullName>
    </recommendedName>
</protein>
<feature type="transmembrane region" description="Helical" evidence="1">
    <location>
        <begin position="36"/>
        <end position="59"/>
    </location>
</feature>
<evidence type="ECO:0000313" key="4">
    <source>
        <dbReference type="Proteomes" id="UP000027195"/>
    </source>
</evidence>
<dbReference type="GO" id="GO:0005524">
    <property type="term" value="F:ATP binding"/>
    <property type="evidence" value="ECO:0007669"/>
    <property type="project" value="InterPro"/>
</dbReference>
<dbReference type="InParanoid" id="A0A067N8N7"/>
<keyword evidence="1" id="KW-0812">Transmembrane</keyword>
<keyword evidence="1" id="KW-1133">Transmembrane helix</keyword>
<accession>A0A067N8N7</accession>
<dbReference type="Pfam" id="PF00270">
    <property type="entry name" value="DEAD"/>
    <property type="match status" value="1"/>
</dbReference>
<dbReference type="Gene3D" id="3.40.50.300">
    <property type="entry name" value="P-loop containing nucleotide triphosphate hydrolases"/>
    <property type="match status" value="1"/>
</dbReference>
<evidence type="ECO:0000259" key="2">
    <source>
        <dbReference type="Pfam" id="PF00270"/>
    </source>
</evidence>
<keyword evidence="1" id="KW-0472">Membrane</keyword>
<gene>
    <name evidence="3" type="ORF">BOTBODRAFT_101867</name>
</gene>
<dbReference type="HOGENOM" id="CLU_001103_20_2_1"/>
<name>A0A067N8N7_BOTB1</name>
<keyword evidence="4" id="KW-1185">Reference proteome</keyword>
<dbReference type="Proteomes" id="UP000027195">
    <property type="component" value="Unassembled WGS sequence"/>
</dbReference>
<dbReference type="InterPro" id="IPR011545">
    <property type="entry name" value="DEAD/DEAH_box_helicase_dom"/>
</dbReference>
<dbReference type="GO" id="GO:0003676">
    <property type="term" value="F:nucleic acid binding"/>
    <property type="evidence" value="ECO:0007669"/>
    <property type="project" value="InterPro"/>
</dbReference>
<dbReference type="SUPFAM" id="SSF52540">
    <property type="entry name" value="P-loop containing nucleoside triphosphate hydrolases"/>
    <property type="match status" value="1"/>
</dbReference>
<evidence type="ECO:0000256" key="1">
    <source>
        <dbReference type="SAM" id="Phobius"/>
    </source>
</evidence>
<organism evidence="3 4">
    <name type="scientific">Botryobasidium botryosum (strain FD-172 SS1)</name>
    <dbReference type="NCBI Taxonomy" id="930990"/>
    <lineage>
        <taxon>Eukaryota</taxon>
        <taxon>Fungi</taxon>
        <taxon>Dikarya</taxon>
        <taxon>Basidiomycota</taxon>
        <taxon>Agaricomycotina</taxon>
        <taxon>Agaricomycetes</taxon>
        <taxon>Cantharellales</taxon>
        <taxon>Botryobasidiaceae</taxon>
        <taxon>Botryobasidium</taxon>
    </lineage>
</organism>
<dbReference type="EMBL" id="KL198018">
    <property type="protein sequence ID" value="KDQ20156.1"/>
    <property type="molecule type" value="Genomic_DNA"/>
</dbReference>
<sequence>MVTRLCPRDGQVRFAHAIYSGQDVVLLAGTGWGKTLAFVMACFLDPTIIVIIVSPLNALEEDQAS</sequence>